<dbReference type="GO" id="GO:0004725">
    <property type="term" value="F:protein tyrosine phosphatase activity"/>
    <property type="evidence" value="ECO:0007669"/>
    <property type="project" value="UniProtKB-EC"/>
</dbReference>
<dbReference type="PANTHER" id="PTHR11717">
    <property type="entry name" value="LOW MOLECULAR WEIGHT PROTEIN TYROSINE PHOSPHATASE"/>
    <property type="match status" value="1"/>
</dbReference>
<dbReference type="Gene3D" id="3.40.50.2300">
    <property type="match status" value="1"/>
</dbReference>
<accession>A0A3N0BZU5</accession>
<dbReference type="Proteomes" id="UP000273807">
    <property type="component" value="Unassembled WGS sequence"/>
</dbReference>
<protein>
    <recommendedName>
        <fullName evidence="1">protein-tyrosine-phosphatase</fullName>
        <ecNumber evidence="1">3.1.3.48</ecNumber>
    </recommendedName>
</protein>
<dbReference type="InterPro" id="IPR023485">
    <property type="entry name" value="Ptyr_pPase"/>
</dbReference>
<dbReference type="SMART" id="SM00226">
    <property type="entry name" value="LMWPc"/>
    <property type="match status" value="1"/>
</dbReference>
<dbReference type="OrthoDB" id="9784339at2"/>
<dbReference type="InterPro" id="IPR036196">
    <property type="entry name" value="Ptyr_pPase_sf"/>
</dbReference>
<evidence type="ECO:0000313" key="3">
    <source>
        <dbReference type="EMBL" id="RNL55437.1"/>
    </source>
</evidence>
<feature type="domain" description="Phosphotyrosine protein phosphatase I" evidence="2">
    <location>
        <begin position="2"/>
        <end position="150"/>
    </location>
</feature>
<evidence type="ECO:0000259" key="2">
    <source>
        <dbReference type="SMART" id="SM00226"/>
    </source>
</evidence>
<keyword evidence="4" id="KW-1185">Reference proteome</keyword>
<dbReference type="SUPFAM" id="SSF52788">
    <property type="entry name" value="Phosphotyrosine protein phosphatases I"/>
    <property type="match status" value="1"/>
</dbReference>
<dbReference type="InterPro" id="IPR050438">
    <property type="entry name" value="LMW_PTPase"/>
</dbReference>
<dbReference type="Pfam" id="PF01451">
    <property type="entry name" value="LMWPc"/>
    <property type="match status" value="1"/>
</dbReference>
<comment type="caution">
    <text evidence="3">The sequence shown here is derived from an EMBL/GenBank/DDBJ whole genome shotgun (WGS) entry which is preliminary data.</text>
</comment>
<dbReference type="PANTHER" id="PTHR11717:SF7">
    <property type="entry name" value="LOW MOLECULAR WEIGHT PHOSPHOTYROSINE PROTEIN PHOSPHATASE"/>
    <property type="match status" value="1"/>
</dbReference>
<organism evidence="3 4">
    <name type="scientific">Arthrobacter oryzae</name>
    <dbReference type="NCBI Taxonomy" id="409290"/>
    <lineage>
        <taxon>Bacteria</taxon>
        <taxon>Bacillati</taxon>
        <taxon>Actinomycetota</taxon>
        <taxon>Actinomycetes</taxon>
        <taxon>Micrococcales</taxon>
        <taxon>Micrococcaceae</taxon>
        <taxon>Arthrobacter</taxon>
    </lineage>
</organism>
<name>A0A3N0BZU5_9MICC</name>
<dbReference type="EC" id="3.1.3.48" evidence="1"/>
<gene>
    <name evidence="3" type="ORF">D7003_09915</name>
</gene>
<reference evidence="3 4" key="1">
    <citation type="submission" date="2018-10" db="EMBL/GenBank/DDBJ databases">
        <title>Genome sequencing of Arthrobacter oryzae TNB02.</title>
        <authorList>
            <person name="Cho Y.-J."/>
            <person name="Cho A."/>
            <person name="Kim O.-S."/>
        </authorList>
    </citation>
    <scope>NUCLEOTIDE SEQUENCE [LARGE SCALE GENOMIC DNA]</scope>
    <source>
        <strain evidence="3 4">TNB02</strain>
    </source>
</reference>
<dbReference type="RefSeq" id="WP_123255294.1">
    <property type="nucleotide sequence ID" value="NZ_RBED01000093.1"/>
</dbReference>
<evidence type="ECO:0000256" key="1">
    <source>
        <dbReference type="ARBA" id="ARBA00013064"/>
    </source>
</evidence>
<dbReference type="AlphaFoldDB" id="A0A3N0BZU5"/>
<proteinExistence type="predicted"/>
<sequence length="213" mass="22079">MAAILVICTGNVCRSPLAEAVLREKLLLSGVSVSSAGTAAAPAAPMCPRALAAAPKSGERTGAHHRSRLLTAQQLEDADLVLVAAFEHRTAVARLQPGARRKTFTLKEAAAFIQGMADERLPDRVGATGAVATAAGIGALAREMNDLRGTGMLPAEVRRINLFPRRAAASSSQFEVADGHWGTARAHRKTLGEIARASHVVGGALAGLLRVPG</sequence>
<evidence type="ECO:0000313" key="4">
    <source>
        <dbReference type="Proteomes" id="UP000273807"/>
    </source>
</evidence>
<dbReference type="EMBL" id="RBED01000093">
    <property type="protein sequence ID" value="RNL55437.1"/>
    <property type="molecule type" value="Genomic_DNA"/>
</dbReference>